<protein>
    <recommendedName>
        <fullName evidence="1">SigF-like NTF2-like domain-containing protein</fullName>
    </recommendedName>
</protein>
<dbReference type="PANTHER" id="PTHR35393:SF1">
    <property type="entry name" value="SNOAL-LIKE DOMAIN-CONTAINING PROTEIN"/>
    <property type="match status" value="1"/>
</dbReference>
<accession>A0A166LMG2</accession>
<evidence type="ECO:0000259" key="1">
    <source>
        <dbReference type="Pfam" id="PF24840"/>
    </source>
</evidence>
<dbReference type="AlphaFoldDB" id="A0A166LMG2"/>
<gene>
    <name evidence="2" type="ORF">FIBSPDRAFT_910311</name>
</gene>
<organism evidence="2 3">
    <name type="scientific">Athelia psychrophila</name>
    <dbReference type="NCBI Taxonomy" id="1759441"/>
    <lineage>
        <taxon>Eukaryota</taxon>
        <taxon>Fungi</taxon>
        <taxon>Dikarya</taxon>
        <taxon>Basidiomycota</taxon>
        <taxon>Agaricomycotina</taxon>
        <taxon>Agaricomycetes</taxon>
        <taxon>Agaricomycetidae</taxon>
        <taxon>Atheliales</taxon>
        <taxon>Atheliaceae</taxon>
        <taxon>Athelia</taxon>
    </lineage>
</organism>
<proteinExistence type="predicted"/>
<dbReference type="STRING" id="436010.A0A166LMG2"/>
<feature type="domain" description="SigF-like NTF2-like" evidence="1">
    <location>
        <begin position="1"/>
        <end position="81"/>
    </location>
</feature>
<dbReference type="Proteomes" id="UP000076532">
    <property type="component" value="Unassembled WGS sequence"/>
</dbReference>
<name>A0A166LMG2_9AGAM</name>
<dbReference type="EMBL" id="KV417534">
    <property type="protein sequence ID" value="KZP23120.1"/>
    <property type="molecule type" value="Genomic_DNA"/>
</dbReference>
<sequence>MQDPRAELPAIISILTSTTSPSLQRATLRRFYTADAAFAHPLCRVAPGPSSRERILGVYQWYRVLCPDVKAEVVEVSWDQHPGGHPKGDVHGAEIVGEGNGNGPTSAGGEGNTVYVQVVQWCKLRISPFAAAPARLTVRLTLREGGGLYYIAAQEDFYHPADLAALLIPPITPLITLALSAAGVVSNVGARVAALAGVWAVGTKGESGGEHMLDTL</sequence>
<reference evidence="2 3" key="1">
    <citation type="journal article" date="2016" name="Mol. Biol. Evol.">
        <title>Comparative Genomics of Early-Diverging Mushroom-Forming Fungi Provides Insights into the Origins of Lignocellulose Decay Capabilities.</title>
        <authorList>
            <person name="Nagy L.G."/>
            <person name="Riley R."/>
            <person name="Tritt A."/>
            <person name="Adam C."/>
            <person name="Daum C."/>
            <person name="Floudas D."/>
            <person name="Sun H."/>
            <person name="Yadav J.S."/>
            <person name="Pangilinan J."/>
            <person name="Larsson K.H."/>
            <person name="Matsuura K."/>
            <person name="Barry K."/>
            <person name="Labutti K."/>
            <person name="Kuo R."/>
            <person name="Ohm R.A."/>
            <person name="Bhattacharya S.S."/>
            <person name="Shirouzu T."/>
            <person name="Yoshinaga Y."/>
            <person name="Martin F.M."/>
            <person name="Grigoriev I.V."/>
            <person name="Hibbett D.S."/>
        </authorList>
    </citation>
    <scope>NUCLEOTIDE SEQUENCE [LARGE SCALE GENOMIC DNA]</scope>
    <source>
        <strain evidence="2 3">CBS 109695</strain>
    </source>
</reference>
<evidence type="ECO:0000313" key="2">
    <source>
        <dbReference type="EMBL" id="KZP23120.1"/>
    </source>
</evidence>
<keyword evidence="3" id="KW-1185">Reference proteome</keyword>
<feature type="domain" description="SigF-like NTF2-like" evidence="1">
    <location>
        <begin position="110"/>
        <end position="197"/>
    </location>
</feature>
<dbReference type="OrthoDB" id="2344312at2759"/>
<dbReference type="PANTHER" id="PTHR35393">
    <property type="entry name" value="CHROMOSOME 1, WHOLE GENOME SHOTGUN SEQUENCE"/>
    <property type="match status" value="1"/>
</dbReference>
<evidence type="ECO:0000313" key="3">
    <source>
        <dbReference type="Proteomes" id="UP000076532"/>
    </source>
</evidence>
<dbReference type="InterPro" id="IPR057514">
    <property type="entry name" value="NTF2_SigF"/>
</dbReference>
<dbReference type="Pfam" id="PF24840">
    <property type="entry name" value="NTF2_SigF"/>
    <property type="match status" value="2"/>
</dbReference>